<keyword evidence="3" id="KW-0808">Transferase</keyword>
<gene>
    <name evidence="3" type="ORF">HKD39_15440</name>
</gene>
<reference evidence="3 4" key="1">
    <citation type="submission" date="2020-05" db="EMBL/GenBank/DDBJ databases">
        <title>Nakamurella sp. DB0629 isolated from air conditioner.</title>
        <authorList>
            <person name="Kim D.H."/>
            <person name="Kim D.-U."/>
        </authorList>
    </citation>
    <scope>NUCLEOTIDE SEQUENCE [LARGE SCALE GENOMIC DNA]</scope>
    <source>
        <strain evidence="3 4">DB0629</strain>
    </source>
</reference>
<dbReference type="SUPFAM" id="SSF55729">
    <property type="entry name" value="Acyl-CoA N-acyltransferases (Nat)"/>
    <property type="match status" value="1"/>
</dbReference>
<dbReference type="EMBL" id="JABEND010000010">
    <property type="protein sequence ID" value="NNG37075.1"/>
    <property type="molecule type" value="Genomic_DNA"/>
</dbReference>
<dbReference type="PANTHER" id="PTHR43792:SF1">
    <property type="entry name" value="N-ACETYLTRANSFERASE DOMAIN-CONTAINING PROTEIN"/>
    <property type="match status" value="1"/>
</dbReference>
<dbReference type="PANTHER" id="PTHR43792">
    <property type="entry name" value="GNAT FAMILY, PUTATIVE (AFU_ORTHOLOGUE AFUA_3G00765)-RELATED-RELATED"/>
    <property type="match status" value="1"/>
</dbReference>
<dbReference type="InterPro" id="IPR000182">
    <property type="entry name" value="GNAT_dom"/>
</dbReference>
<dbReference type="RefSeq" id="WP_171200778.1">
    <property type="nucleotide sequence ID" value="NZ_JABEND010000010.1"/>
</dbReference>
<dbReference type="InterPro" id="IPR016181">
    <property type="entry name" value="Acyl_CoA_acyltransferase"/>
</dbReference>
<evidence type="ECO:0000256" key="1">
    <source>
        <dbReference type="SAM" id="MobiDB-lite"/>
    </source>
</evidence>
<dbReference type="Pfam" id="PF13302">
    <property type="entry name" value="Acetyltransf_3"/>
    <property type="match status" value="1"/>
</dbReference>
<evidence type="ECO:0000259" key="2">
    <source>
        <dbReference type="Pfam" id="PF13302"/>
    </source>
</evidence>
<organism evidence="3 4">
    <name type="scientific">Nakamurella aerolata</name>
    <dbReference type="NCBI Taxonomy" id="1656892"/>
    <lineage>
        <taxon>Bacteria</taxon>
        <taxon>Bacillati</taxon>
        <taxon>Actinomycetota</taxon>
        <taxon>Actinomycetes</taxon>
        <taxon>Nakamurellales</taxon>
        <taxon>Nakamurellaceae</taxon>
        <taxon>Nakamurella</taxon>
    </lineage>
</organism>
<name>A0A849A953_9ACTN</name>
<evidence type="ECO:0000313" key="4">
    <source>
        <dbReference type="Proteomes" id="UP000562984"/>
    </source>
</evidence>
<dbReference type="Proteomes" id="UP000562984">
    <property type="component" value="Unassembled WGS sequence"/>
</dbReference>
<dbReference type="AlphaFoldDB" id="A0A849A953"/>
<comment type="caution">
    <text evidence="3">The sequence shown here is derived from an EMBL/GenBank/DDBJ whole genome shotgun (WGS) entry which is preliminary data.</text>
</comment>
<protein>
    <submittedName>
        <fullName evidence="3">GNAT family N-acetyltransferase</fullName>
    </submittedName>
</protein>
<dbReference type="Gene3D" id="3.40.630.30">
    <property type="match status" value="1"/>
</dbReference>
<accession>A0A849A953</accession>
<proteinExistence type="predicted"/>
<keyword evidence="4" id="KW-1185">Reference proteome</keyword>
<feature type="region of interest" description="Disordered" evidence="1">
    <location>
        <begin position="1"/>
        <end position="31"/>
    </location>
</feature>
<dbReference type="InterPro" id="IPR051531">
    <property type="entry name" value="N-acetyltransferase"/>
</dbReference>
<feature type="domain" description="N-acetyltransferase" evidence="2">
    <location>
        <begin position="30"/>
        <end position="168"/>
    </location>
</feature>
<evidence type="ECO:0000313" key="3">
    <source>
        <dbReference type="EMBL" id="NNG37075.1"/>
    </source>
</evidence>
<sequence>MSGEQPPRGSFGDRGVGAAEPGEATTSTERLWLCRPEPGDLADLHAICSDPRVWEHFPSRRHTDLQQTESMLHRWQDGWAADDLGVWTVRQRHSDAIIGYGGCSVRQHAFWNLGYRFAFSAQGNGFATEVAKAGVDAARAVRPELPVVAYLLQHNAASARVAEKVGLRLVHQGPDEGNPDPTAIRCIYADRELTERERAAALR</sequence>
<dbReference type="GO" id="GO:0016747">
    <property type="term" value="F:acyltransferase activity, transferring groups other than amino-acyl groups"/>
    <property type="evidence" value="ECO:0007669"/>
    <property type="project" value="InterPro"/>
</dbReference>